<comment type="caution">
    <text evidence="3">The sequence shown here is derived from an EMBL/GenBank/DDBJ whole genome shotgun (WGS) entry which is preliminary data.</text>
</comment>
<proteinExistence type="predicted"/>
<dbReference type="Pfam" id="PF01882">
    <property type="entry name" value="DUF58"/>
    <property type="match status" value="1"/>
</dbReference>
<evidence type="ECO:0000313" key="3">
    <source>
        <dbReference type="EMBL" id="MBS4224913.1"/>
    </source>
</evidence>
<sequence>MLIILFALTFSYAMFQGGFVSWFLFFSFFPFGLYSLFLHLYSRRQFKVERLIEPKDYCADDHMNVTIMIRRRMPLPLFFLIVEDITPVGLDSVRSKQVLFPGFKRELQLSYRIDKASRGEHIFEAIRLTSGDVLGIAKKEWWFDCRESILVYPKFEEMIYRPLENRFEQGGTTSAMQFQKDTSLVAGVRQYQPGDRFAWIDWKATARTNEMMSKEFEIRQSNDLFIVLDRTHTENFEEMVKFTASAIRAILRNGGQVGLLSAGKERTIIPIKGGEQQQQQIFHHLAKVNADSTVHLANLIEGEAALYNHPAALILITSTLDKQLIDRAGMYMRRKGTLIIYLIKKRRSISHAQEMKLKASALKSGLIIKTLYDGEFRTAFSEVMRA</sequence>
<keyword evidence="4" id="KW-1185">Reference proteome</keyword>
<dbReference type="RefSeq" id="WP_213099964.1">
    <property type="nucleotide sequence ID" value="NZ_JAGYPK010000005.1"/>
</dbReference>
<keyword evidence="1" id="KW-1133">Transmembrane helix</keyword>
<protein>
    <submittedName>
        <fullName evidence="3">DUF58 domain-containing protein</fullName>
    </submittedName>
</protein>
<dbReference type="PANTHER" id="PTHR34351">
    <property type="entry name" value="SLR1927 PROTEIN-RELATED"/>
    <property type="match status" value="1"/>
</dbReference>
<feature type="domain" description="DUF58" evidence="2">
    <location>
        <begin position="188"/>
        <end position="381"/>
    </location>
</feature>
<evidence type="ECO:0000259" key="2">
    <source>
        <dbReference type="Pfam" id="PF01882"/>
    </source>
</evidence>
<accession>A0A942UTR5</accession>
<name>A0A942UTR5_9BACI</name>
<dbReference type="PANTHER" id="PTHR34351:SF2">
    <property type="entry name" value="DUF58 DOMAIN-CONTAINING PROTEIN"/>
    <property type="match status" value="1"/>
</dbReference>
<gene>
    <name evidence="3" type="ORF">KHA91_19635</name>
</gene>
<keyword evidence="1" id="KW-0812">Transmembrane</keyword>
<evidence type="ECO:0000256" key="1">
    <source>
        <dbReference type="SAM" id="Phobius"/>
    </source>
</evidence>
<keyword evidence="1" id="KW-0472">Membrane</keyword>
<dbReference type="Proteomes" id="UP000676456">
    <property type="component" value="Unassembled WGS sequence"/>
</dbReference>
<dbReference type="InterPro" id="IPR002881">
    <property type="entry name" value="DUF58"/>
</dbReference>
<reference evidence="3 4" key="1">
    <citation type="submission" date="2021-05" db="EMBL/GenBank/DDBJ databases">
        <title>Novel Bacillus species.</title>
        <authorList>
            <person name="Liu G."/>
        </authorList>
    </citation>
    <scope>NUCLEOTIDE SEQUENCE [LARGE SCALE GENOMIC DNA]</scope>
    <source>
        <strain evidence="3 4">FJAT-49682</strain>
    </source>
</reference>
<dbReference type="EMBL" id="JAGYPN010000005">
    <property type="protein sequence ID" value="MBS4224913.1"/>
    <property type="molecule type" value="Genomic_DNA"/>
</dbReference>
<dbReference type="AlphaFoldDB" id="A0A942UTR5"/>
<organism evidence="3 4">
    <name type="scientific">Lederbergia citrea</name>
    <dbReference type="NCBI Taxonomy" id="2833581"/>
    <lineage>
        <taxon>Bacteria</taxon>
        <taxon>Bacillati</taxon>
        <taxon>Bacillota</taxon>
        <taxon>Bacilli</taxon>
        <taxon>Bacillales</taxon>
        <taxon>Bacillaceae</taxon>
        <taxon>Lederbergia</taxon>
    </lineage>
</organism>
<feature type="transmembrane region" description="Helical" evidence="1">
    <location>
        <begin position="23"/>
        <end position="41"/>
    </location>
</feature>
<evidence type="ECO:0000313" key="4">
    <source>
        <dbReference type="Proteomes" id="UP000676456"/>
    </source>
</evidence>